<dbReference type="GO" id="GO:0016787">
    <property type="term" value="F:hydrolase activity"/>
    <property type="evidence" value="ECO:0007669"/>
    <property type="project" value="UniProtKB-KW"/>
</dbReference>
<sequence>MSIPSTLLGLAGGQFNEIDWSNCAIVMIDFQNEYVDGAMPLGDAGIKATANARLLLDKARKEAIPIFHIVHHGQDNDKIFDPLSSKVEIVDSLQPLDDEKTIVKMHPNAFYDTELQALITSAGKQQIIFAGFMSHMCVSSSVRAAFDLGFESFVCHDACATRDLPSVTGQVITASTVHDSAMAALQDRFAALVATDKLING</sequence>
<evidence type="ECO:0000259" key="2">
    <source>
        <dbReference type="Pfam" id="PF00857"/>
    </source>
</evidence>
<name>A0ABW1W4X4_9GAMM</name>
<evidence type="ECO:0000256" key="1">
    <source>
        <dbReference type="ARBA" id="ARBA00022801"/>
    </source>
</evidence>
<dbReference type="CDD" id="cd01014">
    <property type="entry name" value="nicotinamidase_related"/>
    <property type="match status" value="1"/>
</dbReference>
<dbReference type="EMBL" id="JBHSTZ010000005">
    <property type="protein sequence ID" value="MFC6380124.1"/>
    <property type="molecule type" value="Genomic_DNA"/>
</dbReference>
<dbReference type="RefSeq" id="WP_201561571.1">
    <property type="nucleotide sequence ID" value="NZ_CAJGZK010000003.1"/>
</dbReference>
<dbReference type="PANTHER" id="PTHR43540">
    <property type="entry name" value="PEROXYUREIDOACRYLATE/UREIDOACRYLATE AMIDOHYDROLASE-RELATED"/>
    <property type="match status" value="1"/>
</dbReference>
<dbReference type="Gene3D" id="3.40.50.850">
    <property type="entry name" value="Isochorismatase-like"/>
    <property type="match status" value="1"/>
</dbReference>
<comment type="caution">
    <text evidence="3">The sequence shown here is derived from an EMBL/GenBank/DDBJ whole genome shotgun (WGS) entry which is preliminary data.</text>
</comment>
<dbReference type="PANTHER" id="PTHR43540:SF15">
    <property type="entry name" value="BLR5631 PROTEIN"/>
    <property type="match status" value="1"/>
</dbReference>
<dbReference type="Pfam" id="PF00857">
    <property type="entry name" value="Isochorismatase"/>
    <property type="match status" value="1"/>
</dbReference>
<accession>A0ABW1W4X4</accession>
<dbReference type="InterPro" id="IPR000868">
    <property type="entry name" value="Isochorismatase-like_dom"/>
</dbReference>
<reference evidence="4" key="1">
    <citation type="journal article" date="2019" name="Int. J. Syst. Evol. Microbiol.">
        <title>The Global Catalogue of Microorganisms (GCM) 10K type strain sequencing project: providing services to taxonomists for standard genome sequencing and annotation.</title>
        <authorList>
            <consortium name="The Broad Institute Genomics Platform"/>
            <consortium name="The Broad Institute Genome Sequencing Center for Infectious Disease"/>
            <person name="Wu L."/>
            <person name="Ma J."/>
        </authorList>
    </citation>
    <scope>NUCLEOTIDE SEQUENCE [LARGE SCALE GENOMIC DNA]</scope>
    <source>
        <strain evidence="4">CCM 2050</strain>
    </source>
</reference>
<keyword evidence="1 3" id="KW-0378">Hydrolase</keyword>
<gene>
    <name evidence="3" type="ORF">ACFP58_01350</name>
</gene>
<dbReference type="Proteomes" id="UP001596264">
    <property type="component" value="Unassembled WGS sequence"/>
</dbReference>
<dbReference type="InterPro" id="IPR050272">
    <property type="entry name" value="Isochorismatase-like_hydrls"/>
</dbReference>
<keyword evidence="4" id="KW-1185">Reference proteome</keyword>
<organism evidence="3 4">
    <name type="scientific">Psychrobacter glacincola</name>
    <dbReference type="NCBI Taxonomy" id="56810"/>
    <lineage>
        <taxon>Bacteria</taxon>
        <taxon>Pseudomonadati</taxon>
        <taxon>Pseudomonadota</taxon>
        <taxon>Gammaproteobacteria</taxon>
        <taxon>Moraxellales</taxon>
        <taxon>Moraxellaceae</taxon>
        <taxon>Psychrobacter</taxon>
    </lineage>
</organism>
<evidence type="ECO:0000313" key="4">
    <source>
        <dbReference type="Proteomes" id="UP001596264"/>
    </source>
</evidence>
<protein>
    <submittedName>
        <fullName evidence="3">Cysteine hydrolase family protein</fullName>
        <ecNumber evidence="3">3.-.-.-</ecNumber>
    </submittedName>
</protein>
<dbReference type="EC" id="3.-.-.-" evidence="3"/>
<dbReference type="InterPro" id="IPR036380">
    <property type="entry name" value="Isochorismatase-like_sf"/>
</dbReference>
<feature type="domain" description="Isochorismatase-like" evidence="2">
    <location>
        <begin position="23"/>
        <end position="195"/>
    </location>
</feature>
<proteinExistence type="predicted"/>
<dbReference type="SUPFAM" id="SSF52499">
    <property type="entry name" value="Isochorismatase-like hydrolases"/>
    <property type="match status" value="1"/>
</dbReference>
<evidence type="ECO:0000313" key="3">
    <source>
        <dbReference type="EMBL" id="MFC6380124.1"/>
    </source>
</evidence>